<protein>
    <submittedName>
        <fullName evidence="2">Cytochrome C551</fullName>
    </submittedName>
</protein>
<organism evidence="2 3">
    <name type="scientific">Candidatus Collierbacteria bacterium CG10_big_fil_rev_8_21_14_0_10_44_9</name>
    <dbReference type="NCBI Taxonomy" id="1974535"/>
    <lineage>
        <taxon>Bacteria</taxon>
        <taxon>Candidatus Collieribacteriota</taxon>
    </lineage>
</organism>
<name>A0A2H0VLJ7_9BACT</name>
<dbReference type="Pfam" id="PF13451">
    <property type="entry name" value="zf_Tbcl"/>
    <property type="match status" value="1"/>
</dbReference>
<reference evidence="3" key="1">
    <citation type="submission" date="2017-09" db="EMBL/GenBank/DDBJ databases">
        <title>Depth-based differentiation of microbial function through sediment-hosted aquifers and enrichment of novel symbionts in the deep terrestrial subsurface.</title>
        <authorList>
            <person name="Probst A.J."/>
            <person name="Ladd B."/>
            <person name="Jarett J.K."/>
            <person name="Geller-Mcgrath D.E."/>
            <person name="Sieber C.M.K."/>
            <person name="Emerson J.B."/>
            <person name="Anantharaman K."/>
            <person name="Thomas B.C."/>
            <person name="Malmstrom R."/>
            <person name="Stieglmeier M."/>
            <person name="Klingl A."/>
            <person name="Woyke T."/>
            <person name="Ryan C.M."/>
            <person name="Banfield J.F."/>
        </authorList>
    </citation>
    <scope>NUCLEOTIDE SEQUENCE [LARGE SCALE GENOMIC DNA]</scope>
</reference>
<sequence length="57" mass="6706">MTYKTIKCKNCGNSFVWSAEEQDLYKQRSLPDPEYCPICRGIIEARAKDSARNKYER</sequence>
<dbReference type="EMBL" id="PFAF01000010">
    <property type="protein sequence ID" value="PIR99200.1"/>
    <property type="molecule type" value="Genomic_DNA"/>
</dbReference>
<dbReference type="Proteomes" id="UP000230796">
    <property type="component" value="Unassembled WGS sequence"/>
</dbReference>
<proteinExistence type="predicted"/>
<dbReference type="AlphaFoldDB" id="A0A2H0VLJ7"/>
<feature type="domain" description="Probable zinc-binding" evidence="1">
    <location>
        <begin position="4"/>
        <end position="40"/>
    </location>
</feature>
<gene>
    <name evidence="2" type="ORF">COT87_00755</name>
</gene>
<accession>A0A2H0VLJ7</accession>
<dbReference type="InterPro" id="IPR025306">
    <property type="entry name" value="Zn-bnd_dom_prob"/>
</dbReference>
<evidence type="ECO:0000313" key="3">
    <source>
        <dbReference type="Proteomes" id="UP000230796"/>
    </source>
</evidence>
<evidence type="ECO:0000313" key="2">
    <source>
        <dbReference type="EMBL" id="PIR99200.1"/>
    </source>
</evidence>
<comment type="caution">
    <text evidence="2">The sequence shown here is derived from an EMBL/GenBank/DDBJ whole genome shotgun (WGS) entry which is preliminary data.</text>
</comment>
<evidence type="ECO:0000259" key="1">
    <source>
        <dbReference type="Pfam" id="PF13451"/>
    </source>
</evidence>